<dbReference type="GO" id="GO:0006898">
    <property type="term" value="P:receptor-mediated endocytosis"/>
    <property type="evidence" value="ECO:0007669"/>
    <property type="project" value="TreeGrafter"/>
</dbReference>
<dbReference type="InterPro" id="IPR000547">
    <property type="entry name" value="Clathrin_H-chain/VPS_repeat"/>
</dbReference>
<dbReference type="InterPro" id="IPR016024">
    <property type="entry name" value="ARM-type_fold"/>
</dbReference>
<dbReference type="EMBL" id="JWZX01002639">
    <property type="protein sequence ID" value="KOO27971.1"/>
    <property type="molecule type" value="Genomic_DNA"/>
</dbReference>
<dbReference type="InterPro" id="IPR055358">
    <property type="entry name" value="CHCR"/>
</dbReference>
<keyword evidence="9" id="KW-0175">Coiled coil</keyword>
<evidence type="ECO:0000256" key="7">
    <source>
        <dbReference type="ARBA" id="ARBA00023329"/>
    </source>
</evidence>
<dbReference type="GO" id="GO:0005905">
    <property type="term" value="C:clathrin-coated pit"/>
    <property type="evidence" value="ECO:0007669"/>
    <property type="project" value="UniProtKB-KW"/>
</dbReference>
<feature type="repeat" description="CHCR" evidence="8">
    <location>
        <begin position="805"/>
        <end position="951"/>
    </location>
</feature>
<name>A0A0M0JN37_9EUKA</name>
<evidence type="ECO:0000256" key="4">
    <source>
        <dbReference type="ARBA" id="ARBA00022737"/>
    </source>
</evidence>
<accession>A0A0M0JN37</accession>
<dbReference type="Gene3D" id="1.25.40.10">
    <property type="entry name" value="Tetratricopeptide repeat domain"/>
    <property type="match status" value="3"/>
</dbReference>
<feature type="repeat" description="CHCR" evidence="8">
    <location>
        <begin position="68"/>
        <end position="214"/>
    </location>
</feature>
<comment type="caution">
    <text evidence="10">The sequence shown here is derived from an EMBL/GenBank/DDBJ whole genome shotgun (WGS) entry which is preliminary data.</text>
</comment>
<evidence type="ECO:0000313" key="10">
    <source>
        <dbReference type="EMBL" id="KOO27971.1"/>
    </source>
</evidence>
<evidence type="ECO:0000256" key="8">
    <source>
        <dbReference type="PROSITE-ProRule" id="PRU01006"/>
    </source>
</evidence>
<feature type="repeat" description="CHCR" evidence="8">
    <location>
        <begin position="217"/>
        <end position="359"/>
    </location>
</feature>
<keyword evidence="5" id="KW-0472">Membrane</keyword>
<comment type="similarity">
    <text evidence="3">Belongs to the clathrin heavy chain family.</text>
</comment>
<dbReference type="PANTHER" id="PTHR10292">
    <property type="entry name" value="CLATHRIN HEAVY CHAIN RELATED"/>
    <property type="match status" value="1"/>
</dbReference>
<dbReference type="OrthoDB" id="2113814at2759"/>
<dbReference type="SUPFAM" id="SSF48371">
    <property type="entry name" value="ARM repeat"/>
    <property type="match status" value="5"/>
</dbReference>
<feature type="coiled-coil region" evidence="9">
    <location>
        <begin position="1137"/>
        <end position="1164"/>
    </location>
</feature>
<reference evidence="11" key="1">
    <citation type="journal article" date="2015" name="PLoS Genet.">
        <title>Genome Sequence and Transcriptome Analyses of Chrysochromulina tobin: Metabolic Tools for Enhanced Algal Fitness in the Prominent Order Prymnesiales (Haptophyceae).</title>
        <authorList>
            <person name="Hovde B.T."/>
            <person name="Deodato C.R."/>
            <person name="Hunsperger H.M."/>
            <person name="Ryken S.A."/>
            <person name="Yost W."/>
            <person name="Jha R.K."/>
            <person name="Patterson J."/>
            <person name="Monnat R.J. Jr."/>
            <person name="Barlow S.B."/>
            <person name="Starkenburg S.R."/>
            <person name="Cattolico R.A."/>
        </authorList>
    </citation>
    <scope>NUCLEOTIDE SEQUENCE</scope>
    <source>
        <strain evidence="11">CCMP291</strain>
    </source>
</reference>
<feature type="repeat" description="CHCR" evidence="8">
    <location>
        <begin position="659"/>
        <end position="800"/>
    </location>
</feature>
<evidence type="ECO:0000313" key="11">
    <source>
        <dbReference type="Proteomes" id="UP000037460"/>
    </source>
</evidence>
<keyword evidence="11" id="KW-1185">Reference proteome</keyword>
<dbReference type="Gene3D" id="1.25.40.730">
    <property type="match status" value="1"/>
</dbReference>
<dbReference type="FunFam" id="1.25.40.10:FF:000001">
    <property type="entry name" value="Clathrin heavy chain"/>
    <property type="match status" value="1"/>
</dbReference>
<feature type="repeat" description="CHCR" evidence="8">
    <location>
        <begin position="954"/>
        <end position="1097"/>
    </location>
</feature>
<comment type="subcellular location">
    <subcellularLocation>
        <location evidence="1">Cytoplasmic vesicle membrane</location>
        <topology evidence="1">Peripheral membrane protein</topology>
        <orientation evidence="1">Cytoplasmic side</orientation>
    </subcellularLocation>
    <subcellularLocation>
        <location evidence="2">Membrane</location>
        <location evidence="2">Coated pit</location>
        <topology evidence="2">Peripheral membrane protein</topology>
        <orientation evidence="2">Cytoplasmic side</orientation>
    </subcellularLocation>
</comment>
<dbReference type="PANTHER" id="PTHR10292:SF1">
    <property type="entry name" value="CLATHRIN HEAVY CHAIN"/>
    <property type="match status" value="1"/>
</dbReference>
<evidence type="ECO:0000256" key="6">
    <source>
        <dbReference type="ARBA" id="ARBA00023176"/>
    </source>
</evidence>
<dbReference type="PIRSF" id="PIRSF002290">
    <property type="entry name" value="Clathrin_H_chain"/>
    <property type="match status" value="1"/>
</dbReference>
<proteinExistence type="inferred from homology"/>
<dbReference type="PROSITE" id="PS50236">
    <property type="entry name" value="CHCR"/>
    <property type="match status" value="7"/>
</dbReference>
<dbReference type="FunFam" id="1.25.40.10:FF:000002">
    <property type="entry name" value="Clathrin heavy chain"/>
    <property type="match status" value="1"/>
</dbReference>
<evidence type="ECO:0000256" key="2">
    <source>
        <dbReference type="ARBA" id="ARBA00004277"/>
    </source>
</evidence>
<dbReference type="GO" id="GO:0030659">
    <property type="term" value="C:cytoplasmic vesicle membrane"/>
    <property type="evidence" value="ECO:0007669"/>
    <property type="project" value="UniProtKB-SubCell"/>
</dbReference>
<dbReference type="GO" id="GO:0032051">
    <property type="term" value="F:clathrin light chain binding"/>
    <property type="evidence" value="ECO:0007669"/>
    <property type="project" value="InterPro"/>
</dbReference>
<dbReference type="AlphaFoldDB" id="A0A0M0JN37"/>
<feature type="repeat" description="CHCR" evidence="8">
    <location>
        <begin position="364"/>
        <end position="503"/>
    </location>
</feature>
<evidence type="ECO:0000256" key="9">
    <source>
        <dbReference type="SAM" id="Coils"/>
    </source>
</evidence>
<evidence type="ECO:0000256" key="5">
    <source>
        <dbReference type="ARBA" id="ARBA00023136"/>
    </source>
</evidence>
<dbReference type="GO" id="GO:0006886">
    <property type="term" value="P:intracellular protein transport"/>
    <property type="evidence" value="ECO:0007669"/>
    <property type="project" value="UniProtKB-UniRule"/>
</dbReference>
<dbReference type="GO" id="GO:0071439">
    <property type="term" value="C:clathrin complex"/>
    <property type="evidence" value="ECO:0007669"/>
    <property type="project" value="InterPro"/>
</dbReference>
<keyword evidence="6" id="KW-0168">Coated pit</keyword>
<feature type="repeat" description="CHCR" evidence="8">
    <location>
        <begin position="510"/>
        <end position="655"/>
    </location>
</feature>
<evidence type="ECO:0000256" key="3">
    <source>
        <dbReference type="ARBA" id="ARBA00009535"/>
    </source>
</evidence>
<dbReference type="SMART" id="SM00299">
    <property type="entry name" value="CLH"/>
    <property type="match status" value="7"/>
</dbReference>
<dbReference type="FunFam" id="1.25.40.10:FF:000005">
    <property type="entry name" value="Clathrin heavy chain"/>
    <property type="match status" value="1"/>
</dbReference>
<evidence type="ECO:0000256" key="1">
    <source>
        <dbReference type="ARBA" id="ARBA00004180"/>
    </source>
</evidence>
<keyword evidence="7" id="KW-0968">Cytoplasmic vesicle</keyword>
<sequence length="1213" mass="137843">MVDQNLALSVYLRGQCSPKVIQMFMSKGQFDKILVYCQKVNYTPDWGILLTHMVRLNPGSALEFAQKAAAGGITLDYAVVTDVFMSHNCLQQATSFLLDVLKGNKPEEGALQTRLLEMNLMAMPQVADAIMANEMFTHYDKARIGMLCEKAGLPARALQHYENIDDIKRALMRTELMQPDFIVKFFGTQSVDNSIECLNHMLRTNMRQNLQIVVQVAREYSEQLTPANLIKMFETYNSWEGLFYYLGAILLKSEDKEVHFKYIQAAAKINNLQEVERVTREDTFFDPKEVAAFLKEARLPDQRPLINVCDRFDMVADLTHFLYTNNMSKYIELYVQKVNPMKCPQVAGQLLDDDCSEDFVRALILSVRAMAPAEQLVEECEKRNRLKIIQPWLEQRQNEGVQEPAVHNALMKIYIDMNNRPEENLVQNMYYDSRVVGEYCEKRDPHLAFIAYKRGMCDKELIDVCNRHGLFKQEARYLVERQDLDLWATVLTEDNEHKRPLIDAVVGSALPETKNPDVVSTTVKAFMTADLPNELIELLEKIVLQQSEFSDNRNLQNLLILTAIKADKTKVMDYINRLSNYDMPDIANIAVGSELYEEALVIFKKANMQREAAKVLIDYIANMERATEFAARVDQEEVWIMLGKAQLTHGMVQESMKSFIKANDASSYTEVISAAEALGCWVELTTFLVMCRKKVKESHLDTSLIFAYAKGEQFAQMEEFISAPNVARIQDIAERCFSEQMYEAAKILFSSIPNFARLATCLTYMGQHQPAVDAARKANSTRTWKEVAASCIAEKEFRLAQICALHIIVNPDELEELVSTYERHGYFDEVIAVMEAGLGLERAHMGIFTELGILYCKYKENKLMEHIKLFWSRLNVRKMIKACEEAAQWECLTFLYVHYDEFDNAVLSMIAHPVEAFEHVKFKDTIAKVTNTEIYYKSIDFYLKQQPLMLNDLLGVLASHVDHVRVISLLKKAGHIALAKPYLLSTQTANVKEVNDVLYELYVQEEDHEALAEAVVQFTNFDAIEMANLCEKHGLLQFRRIGAMLYKRAQKWQKSIALSKQDKVWDEAISTAAESSDSATAEDLLNFFVAEKLNACFAATLFTCYPLLRSDVVLELAWRNNLQDFAMPFMIQTMREMQLKLDKLVKIQEDKEKAEADAKKAAQEALASGYSDPSMGGGYADPNAMVMYGAPMPGAGMGGGMAPGYGGGGYGGY</sequence>
<organism evidence="10 11">
    <name type="scientific">Chrysochromulina tobinii</name>
    <dbReference type="NCBI Taxonomy" id="1460289"/>
    <lineage>
        <taxon>Eukaryota</taxon>
        <taxon>Haptista</taxon>
        <taxon>Haptophyta</taxon>
        <taxon>Prymnesiophyceae</taxon>
        <taxon>Prymnesiales</taxon>
        <taxon>Chrysochromulinaceae</taxon>
        <taxon>Chrysochromulina</taxon>
    </lineage>
</organism>
<keyword evidence="4" id="KW-0677">Repeat</keyword>
<dbReference type="Pfam" id="PF00637">
    <property type="entry name" value="Clathrin"/>
    <property type="match status" value="7"/>
</dbReference>
<dbReference type="InterPro" id="IPR016341">
    <property type="entry name" value="Clathrin_heavy_chain"/>
</dbReference>
<dbReference type="InterPro" id="IPR011990">
    <property type="entry name" value="TPR-like_helical_dom_sf"/>
</dbReference>
<gene>
    <name evidence="10" type="ORF">Ctob_001493</name>
</gene>
<dbReference type="Proteomes" id="UP000037460">
    <property type="component" value="Unassembled WGS sequence"/>
</dbReference>
<protein>
    <submittedName>
        <fullName evidence="10">Clathrin heavy chain 1</fullName>
    </submittedName>
</protein>